<keyword evidence="2 4" id="KW-0472">Membrane</keyword>
<dbReference type="InterPro" id="IPR036138">
    <property type="entry name" value="PBP_dimer_sf"/>
</dbReference>
<keyword evidence="7" id="KW-0808">Transferase</keyword>
<keyword evidence="7" id="KW-0328">Glycosyltransferase</keyword>
<proteinExistence type="predicted"/>
<evidence type="ECO:0000256" key="1">
    <source>
        <dbReference type="ARBA" id="ARBA00004370"/>
    </source>
</evidence>
<dbReference type="GO" id="GO:0016757">
    <property type="term" value="F:glycosyltransferase activity"/>
    <property type="evidence" value="ECO:0007669"/>
    <property type="project" value="UniProtKB-KW"/>
</dbReference>
<dbReference type="Pfam" id="PF03717">
    <property type="entry name" value="PBP_dimer"/>
    <property type="match status" value="1"/>
</dbReference>
<feature type="transmembrane region" description="Helical" evidence="4">
    <location>
        <begin position="12"/>
        <end position="34"/>
    </location>
</feature>
<dbReference type="Gene3D" id="3.30.450.330">
    <property type="match status" value="1"/>
</dbReference>
<name>A0A3B1BRG6_9ZZZZ</name>
<gene>
    <name evidence="7" type="ORF">MNBD_NITROSPINAE02-1340</name>
</gene>
<evidence type="ECO:0000259" key="5">
    <source>
        <dbReference type="Pfam" id="PF00905"/>
    </source>
</evidence>
<evidence type="ECO:0000259" key="6">
    <source>
        <dbReference type="Pfam" id="PF03717"/>
    </source>
</evidence>
<evidence type="ECO:0000256" key="3">
    <source>
        <dbReference type="SAM" id="MobiDB-lite"/>
    </source>
</evidence>
<evidence type="ECO:0000256" key="4">
    <source>
        <dbReference type="SAM" id="Phobius"/>
    </source>
</evidence>
<sequence length="619" mass="68779">MEGERWIRFRVSMIAIALFAGFIVMGVRLAQLIFYTDTRVAEFAERQSVGSVKIHLPRGLIYDRNLNELAVSIEMNSIFVNPRKITQTNKLARSLARVLEPGSGARRLKLQRKLVRSINKRKNKSFVWVSRKVSQDVYMKIKNQGLPGVGFVKETKRFYPKRDIAAKIIGFCGIDNQGLYGLEYYYDEVIRPVNSRMTVLKDALGRPITMPGALDIPGRPAPYDLGLTIDERVQYITEKALERQVKRYDAKGGIAIVMDPMSGEILAIAEQPKYNPNNYAKYTAGWWKPKAVSNAVEPGSTFKLFVVATAIEKGLVHPDEKIDCEGGHYKYAGRYFKEANNGGYNNLTVNEIIAKSSNIGAIKIAEKIGPEKLYKNLRLFGFGSKTDIDLPGESAGLLRSVRKWSKWSLPSISFGQELSVTPIQLVAGVSVFANGGYLLRPRVVKAFLRDGVVAERFGTKVVRKVISRSTAKAVTNMMVKTVEEGTGKRASVPGFNVAGKTGTAQKADQKTKSYSTTKNLSSFIGFFPAENPRLSILVMIDEPKGVAWGGVVAAPVFKEIAMRAARILRIPSMNTEVYEIDWTKMIDREAKIDQGRQRDIANEFADLPSGGAEGHESQT</sequence>
<comment type="subcellular location">
    <subcellularLocation>
        <location evidence="1">Membrane</location>
    </subcellularLocation>
</comment>
<dbReference type="SUPFAM" id="SSF56519">
    <property type="entry name" value="Penicillin binding protein dimerisation domain"/>
    <property type="match status" value="1"/>
</dbReference>
<accession>A0A3B1BRG6</accession>
<dbReference type="GO" id="GO:0051301">
    <property type="term" value="P:cell division"/>
    <property type="evidence" value="ECO:0007669"/>
    <property type="project" value="UniProtKB-KW"/>
</dbReference>
<organism evidence="7">
    <name type="scientific">hydrothermal vent metagenome</name>
    <dbReference type="NCBI Taxonomy" id="652676"/>
    <lineage>
        <taxon>unclassified sequences</taxon>
        <taxon>metagenomes</taxon>
        <taxon>ecological metagenomes</taxon>
    </lineage>
</organism>
<keyword evidence="7" id="KW-0131">Cell cycle</keyword>
<dbReference type="EC" id="2.4.1.129" evidence="7"/>
<reference evidence="7" key="1">
    <citation type="submission" date="2018-06" db="EMBL/GenBank/DDBJ databases">
        <authorList>
            <person name="Zhirakovskaya E."/>
        </authorList>
    </citation>
    <scope>NUCLEOTIDE SEQUENCE</scope>
</reference>
<dbReference type="InterPro" id="IPR001460">
    <property type="entry name" value="PCN-bd_Tpept"/>
</dbReference>
<evidence type="ECO:0000256" key="2">
    <source>
        <dbReference type="ARBA" id="ARBA00023136"/>
    </source>
</evidence>
<dbReference type="Gene3D" id="1.10.150.770">
    <property type="match status" value="1"/>
</dbReference>
<dbReference type="InterPro" id="IPR005311">
    <property type="entry name" value="PBP_dimer"/>
</dbReference>
<dbReference type="InterPro" id="IPR050515">
    <property type="entry name" value="Beta-lactam/transpept"/>
</dbReference>
<dbReference type="Pfam" id="PF00905">
    <property type="entry name" value="Transpeptidase"/>
    <property type="match status" value="1"/>
</dbReference>
<dbReference type="PANTHER" id="PTHR30627:SF1">
    <property type="entry name" value="PEPTIDOGLYCAN D,D-TRANSPEPTIDASE FTSI"/>
    <property type="match status" value="1"/>
</dbReference>
<dbReference type="InterPro" id="IPR012338">
    <property type="entry name" value="Beta-lactam/transpept-like"/>
</dbReference>
<evidence type="ECO:0000313" key="7">
    <source>
        <dbReference type="EMBL" id="VAX17151.1"/>
    </source>
</evidence>
<feature type="domain" description="Penicillin-binding protein transpeptidase" evidence="5">
    <location>
        <begin position="253"/>
        <end position="560"/>
    </location>
</feature>
<keyword evidence="4" id="KW-1133">Transmembrane helix</keyword>
<dbReference type="EMBL" id="UOGE01000018">
    <property type="protein sequence ID" value="VAX17151.1"/>
    <property type="molecule type" value="Genomic_DNA"/>
</dbReference>
<dbReference type="GO" id="GO:0005886">
    <property type="term" value="C:plasma membrane"/>
    <property type="evidence" value="ECO:0007669"/>
    <property type="project" value="TreeGrafter"/>
</dbReference>
<dbReference type="AlphaFoldDB" id="A0A3B1BRG6"/>
<dbReference type="SUPFAM" id="SSF56601">
    <property type="entry name" value="beta-lactamase/transpeptidase-like"/>
    <property type="match status" value="1"/>
</dbReference>
<dbReference type="GO" id="GO:0071555">
    <property type="term" value="P:cell wall organization"/>
    <property type="evidence" value="ECO:0007669"/>
    <property type="project" value="TreeGrafter"/>
</dbReference>
<dbReference type="PANTHER" id="PTHR30627">
    <property type="entry name" value="PEPTIDOGLYCAN D,D-TRANSPEPTIDASE"/>
    <property type="match status" value="1"/>
</dbReference>
<feature type="region of interest" description="Disordered" evidence="3">
    <location>
        <begin position="600"/>
        <end position="619"/>
    </location>
</feature>
<protein>
    <submittedName>
        <fullName evidence="7">Cell division protein FtsI [Peptidoglycan synthetase]</fullName>
        <ecNumber evidence="7">2.4.1.129</ecNumber>
    </submittedName>
</protein>
<dbReference type="Gene3D" id="3.90.1310.10">
    <property type="entry name" value="Penicillin-binding protein 2a (Domain 2)"/>
    <property type="match status" value="1"/>
</dbReference>
<dbReference type="GO" id="GO:0008658">
    <property type="term" value="F:penicillin binding"/>
    <property type="evidence" value="ECO:0007669"/>
    <property type="project" value="InterPro"/>
</dbReference>
<feature type="domain" description="Penicillin-binding protein dimerisation" evidence="6">
    <location>
        <begin position="57"/>
        <end position="209"/>
    </location>
</feature>
<dbReference type="Gene3D" id="3.40.710.10">
    <property type="entry name" value="DD-peptidase/beta-lactamase superfamily"/>
    <property type="match status" value="1"/>
</dbReference>
<keyword evidence="7" id="KW-0132">Cell division</keyword>
<keyword evidence="4" id="KW-0812">Transmembrane</keyword>